<name>A0A0C9UN78_SPHS4</name>
<evidence type="ECO:0000256" key="1">
    <source>
        <dbReference type="ARBA" id="ARBA00022679"/>
    </source>
</evidence>
<dbReference type="EMBL" id="KN837118">
    <property type="protein sequence ID" value="KIJ44418.1"/>
    <property type="molecule type" value="Genomic_DNA"/>
</dbReference>
<dbReference type="AlphaFoldDB" id="A0A0C9UN78"/>
<evidence type="ECO:0000256" key="2">
    <source>
        <dbReference type="ARBA" id="ARBA00022741"/>
    </source>
</evidence>
<feature type="non-terminal residue" evidence="5">
    <location>
        <position position="1"/>
    </location>
</feature>
<protein>
    <recommendedName>
        <fullName evidence="7">Acetate kinase</fullName>
    </recommendedName>
</protein>
<evidence type="ECO:0000313" key="5">
    <source>
        <dbReference type="EMBL" id="KIJ44418.1"/>
    </source>
</evidence>
<dbReference type="HOGENOM" id="CLU_2475125_0_0_1"/>
<dbReference type="GO" id="GO:0005524">
    <property type="term" value="F:ATP binding"/>
    <property type="evidence" value="ECO:0007669"/>
    <property type="project" value="UniProtKB-KW"/>
</dbReference>
<dbReference type="PANTHER" id="PTHR21060">
    <property type="entry name" value="ACETATE KINASE"/>
    <property type="match status" value="1"/>
</dbReference>
<keyword evidence="3" id="KW-0418">Kinase</keyword>
<dbReference type="GO" id="GO:0006083">
    <property type="term" value="P:acetate metabolic process"/>
    <property type="evidence" value="ECO:0007669"/>
    <property type="project" value="TreeGrafter"/>
</dbReference>
<dbReference type="SUPFAM" id="SSF53067">
    <property type="entry name" value="Actin-like ATPase domain"/>
    <property type="match status" value="1"/>
</dbReference>
<dbReference type="Gene3D" id="3.30.420.40">
    <property type="match status" value="1"/>
</dbReference>
<sequence>AANILNMESRWKALAGKTDFYKTTFDKPSHKLAFDILVDHVCQFIVFHSIYVLGKIDALVFAGGLGKNTFEARTTQIHLGTTVLCVSD</sequence>
<dbReference type="Proteomes" id="UP000054279">
    <property type="component" value="Unassembled WGS sequence"/>
</dbReference>
<evidence type="ECO:0008006" key="7">
    <source>
        <dbReference type="Google" id="ProtNLM"/>
    </source>
</evidence>
<reference evidence="5 6" key="1">
    <citation type="submission" date="2014-06" db="EMBL/GenBank/DDBJ databases">
        <title>Evolutionary Origins and Diversification of the Mycorrhizal Mutualists.</title>
        <authorList>
            <consortium name="DOE Joint Genome Institute"/>
            <consortium name="Mycorrhizal Genomics Consortium"/>
            <person name="Kohler A."/>
            <person name="Kuo A."/>
            <person name="Nagy L.G."/>
            <person name="Floudas D."/>
            <person name="Copeland A."/>
            <person name="Barry K.W."/>
            <person name="Cichocki N."/>
            <person name="Veneault-Fourrey C."/>
            <person name="LaButti K."/>
            <person name="Lindquist E.A."/>
            <person name="Lipzen A."/>
            <person name="Lundell T."/>
            <person name="Morin E."/>
            <person name="Murat C."/>
            <person name="Riley R."/>
            <person name="Ohm R."/>
            <person name="Sun H."/>
            <person name="Tunlid A."/>
            <person name="Henrissat B."/>
            <person name="Grigoriev I.V."/>
            <person name="Hibbett D.S."/>
            <person name="Martin F."/>
        </authorList>
    </citation>
    <scope>NUCLEOTIDE SEQUENCE [LARGE SCALE GENOMIC DNA]</scope>
    <source>
        <strain evidence="5 6">SS14</strain>
    </source>
</reference>
<proteinExistence type="predicted"/>
<accession>A0A0C9UN78</accession>
<dbReference type="InterPro" id="IPR000890">
    <property type="entry name" value="Aliphatic_acid_kin_short-chain"/>
</dbReference>
<evidence type="ECO:0000256" key="4">
    <source>
        <dbReference type="ARBA" id="ARBA00022840"/>
    </source>
</evidence>
<gene>
    <name evidence="5" type="ORF">M422DRAFT_168355</name>
</gene>
<dbReference type="GO" id="GO:0008776">
    <property type="term" value="F:acetate kinase activity"/>
    <property type="evidence" value="ECO:0007669"/>
    <property type="project" value="TreeGrafter"/>
</dbReference>
<organism evidence="5 6">
    <name type="scientific">Sphaerobolus stellatus (strain SS14)</name>
    <dbReference type="NCBI Taxonomy" id="990650"/>
    <lineage>
        <taxon>Eukaryota</taxon>
        <taxon>Fungi</taxon>
        <taxon>Dikarya</taxon>
        <taxon>Basidiomycota</taxon>
        <taxon>Agaricomycotina</taxon>
        <taxon>Agaricomycetes</taxon>
        <taxon>Phallomycetidae</taxon>
        <taxon>Geastrales</taxon>
        <taxon>Sphaerobolaceae</taxon>
        <taxon>Sphaerobolus</taxon>
    </lineage>
</organism>
<dbReference type="OrthoDB" id="67445at2759"/>
<evidence type="ECO:0000313" key="6">
    <source>
        <dbReference type="Proteomes" id="UP000054279"/>
    </source>
</evidence>
<keyword evidence="1" id="KW-0808">Transferase</keyword>
<dbReference type="InterPro" id="IPR043129">
    <property type="entry name" value="ATPase_NBD"/>
</dbReference>
<dbReference type="PANTHER" id="PTHR21060:SF15">
    <property type="entry name" value="ACETATE KINASE-RELATED"/>
    <property type="match status" value="1"/>
</dbReference>
<keyword evidence="4" id="KW-0067">ATP-binding</keyword>
<keyword evidence="2" id="KW-0547">Nucleotide-binding</keyword>
<keyword evidence="6" id="KW-1185">Reference proteome</keyword>
<evidence type="ECO:0000256" key="3">
    <source>
        <dbReference type="ARBA" id="ARBA00022777"/>
    </source>
</evidence>
<dbReference type="Pfam" id="PF00871">
    <property type="entry name" value="Acetate_kinase"/>
    <property type="match status" value="1"/>
</dbReference>